<feature type="transmembrane region" description="Helical" evidence="5">
    <location>
        <begin position="30"/>
        <end position="56"/>
    </location>
</feature>
<keyword evidence="4 5" id="KW-0472">Membrane</keyword>
<name>A0A1W0WG70_HYPEX</name>
<feature type="transmembrane region" description="Helical" evidence="5">
    <location>
        <begin position="433"/>
        <end position="454"/>
    </location>
</feature>
<feature type="transmembrane region" description="Helical" evidence="5">
    <location>
        <begin position="232"/>
        <end position="256"/>
    </location>
</feature>
<evidence type="ECO:0000313" key="7">
    <source>
        <dbReference type="EMBL" id="OQV14189.1"/>
    </source>
</evidence>
<gene>
    <name evidence="7" type="ORF">BV898_11661</name>
</gene>
<keyword evidence="8" id="KW-1185">Reference proteome</keyword>
<comment type="caution">
    <text evidence="7">The sequence shown here is derived from an EMBL/GenBank/DDBJ whole genome shotgun (WGS) entry which is preliminary data.</text>
</comment>
<evidence type="ECO:0000256" key="4">
    <source>
        <dbReference type="ARBA" id="ARBA00023136"/>
    </source>
</evidence>
<feature type="domain" description="Major facilitator superfamily (MFS) profile" evidence="6">
    <location>
        <begin position="93"/>
        <end position="524"/>
    </location>
</feature>
<dbReference type="Gene3D" id="1.20.1250.20">
    <property type="entry name" value="MFS general substrate transporter like domains"/>
    <property type="match status" value="1"/>
</dbReference>
<dbReference type="PANTHER" id="PTHR24064">
    <property type="entry name" value="SOLUTE CARRIER FAMILY 22 MEMBER"/>
    <property type="match status" value="1"/>
</dbReference>
<dbReference type="Proteomes" id="UP000192578">
    <property type="component" value="Unassembled WGS sequence"/>
</dbReference>
<dbReference type="AlphaFoldDB" id="A0A1W0WG70"/>
<evidence type="ECO:0000313" key="8">
    <source>
        <dbReference type="Proteomes" id="UP000192578"/>
    </source>
</evidence>
<feature type="transmembrane region" description="Helical" evidence="5">
    <location>
        <begin position="408"/>
        <end position="427"/>
    </location>
</feature>
<keyword evidence="3 5" id="KW-1133">Transmembrane helix</keyword>
<feature type="transmembrane region" description="Helical" evidence="5">
    <location>
        <begin position="499"/>
        <end position="519"/>
    </location>
</feature>
<dbReference type="SUPFAM" id="SSF103473">
    <property type="entry name" value="MFS general substrate transporter"/>
    <property type="match status" value="1"/>
</dbReference>
<organism evidence="7 8">
    <name type="scientific">Hypsibius exemplaris</name>
    <name type="common">Freshwater tardigrade</name>
    <dbReference type="NCBI Taxonomy" id="2072580"/>
    <lineage>
        <taxon>Eukaryota</taxon>
        <taxon>Metazoa</taxon>
        <taxon>Ecdysozoa</taxon>
        <taxon>Tardigrada</taxon>
        <taxon>Eutardigrada</taxon>
        <taxon>Parachela</taxon>
        <taxon>Hypsibioidea</taxon>
        <taxon>Hypsibiidae</taxon>
        <taxon>Hypsibius</taxon>
    </lineage>
</organism>
<feature type="transmembrane region" description="Helical" evidence="5">
    <location>
        <begin position="475"/>
        <end position="493"/>
    </location>
</feature>
<dbReference type="GO" id="GO:0022857">
    <property type="term" value="F:transmembrane transporter activity"/>
    <property type="evidence" value="ECO:0007669"/>
    <property type="project" value="InterPro"/>
</dbReference>
<evidence type="ECO:0000256" key="2">
    <source>
        <dbReference type="ARBA" id="ARBA00022692"/>
    </source>
</evidence>
<dbReference type="InterPro" id="IPR020846">
    <property type="entry name" value="MFS_dom"/>
</dbReference>
<protein>
    <submittedName>
        <fullName evidence="7">Carcinine</fullName>
    </submittedName>
</protein>
<evidence type="ECO:0000256" key="5">
    <source>
        <dbReference type="SAM" id="Phobius"/>
    </source>
</evidence>
<dbReference type="InterPro" id="IPR005828">
    <property type="entry name" value="MFS_sugar_transport-like"/>
</dbReference>
<comment type="subcellular location">
    <subcellularLocation>
        <location evidence="1">Membrane</location>
        <topology evidence="1">Multi-pass membrane protein</topology>
    </subcellularLocation>
</comment>
<dbReference type="PROSITE" id="PS50850">
    <property type="entry name" value="MFS"/>
    <property type="match status" value="1"/>
</dbReference>
<dbReference type="Pfam" id="PF00083">
    <property type="entry name" value="Sugar_tr"/>
    <property type="match status" value="1"/>
</dbReference>
<accession>A0A1W0WG70</accession>
<dbReference type="OrthoDB" id="3936150at2759"/>
<evidence type="ECO:0000259" key="6">
    <source>
        <dbReference type="PROSITE" id="PS50850"/>
    </source>
</evidence>
<evidence type="ECO:0000256" key="1">
    <source>
        <dbReference type="ARBA" id="ARBA00004141"/>
    </source>
</evidence>
<keyword evidence="2 5" id="KW-0812">Transmembrane</keyword>
<feature type="transmembrane region" description="Helical" evidence="5">
    <location>
        <begin position="176"/>
        <end position="199"/>
    </location>
</feature>
<dbReference type="EMBL" id="MTYJ01000109">
    <property type="protein sequence ID" value="OQV14189.1"/>
    <property type="molecule type" value="Genomic_DNA"/>
</dbReference>
<reference evidence="8" key="1">
    <citation type="submission" date="2017-01" db="EMBL/GenBank/DDBJ databases">
        <title>Comparative genomics of anhydrobiosis in the tardigrade Hypsibius dujardini.</title>
        <authorList>
            <person name="Yoshida Y."/>
            <person name="Koutsovoulos G."/>
            <person name="Laetsch D."/>
            <person name="Stevens L."/>
            <person name="Kumar S."/>
            <person name="Horikawa D."/>
            <person name="Ishino K."/>
            <person name="Komine S."/>
            <person name="Tomita M."/>
            <person name="Blaxter M."/>
            <person name="Arakawa K."/>
        </authorList>
    </citation>
    <scope>NUCLEOTIDE SEQUENCE [LARGE SCALE GENOMIC DNA]</scope>
    <source>
        <strain evidence="8">Z151</strain>
    </source>
</reference>
<feature type="transmembrane region" description="Helical" evidence="5">
    <location>
        <begin position="262"/>
        <end position="281"/>
    </location>
</feature>
<feature type="transmembrane region" description="Helical" evidence="5">
    <location>
        <begin position="205"/>
        <end position="225"/>
    </location>
</feature>
<feature type="transmembrane region" description="Helical" evidence="5">
    <location>
        <begin position="148"/>
        <end position="167"/>
    </location>
</feature>
<sequence>MSGSALAPDAPKRNFDDLLTVVGSYGRYQILMAFLVILPAVLPSGFLSMTSIFLAATPLDFWCNIPPENVSSHTQSHVWVPRFNSSHTKTCQMYLVDTEDALLIGNQSIAFNQSRKCDSGIQFNHDVYESTIVTEWKLVCDQASLRTWTFTIFTIGGMTGPLIWGFLADRYGRKRAFFLCVTFQSIFAVGTAFAPSYVWFCIFRFFVGSTTSAGYTLPFVLLLEITGPESRAFFSVLLSCTYSVGGLLFLAIAYYVRAWKSLALISSLASASIYMTVWWFFPESPRWLLSRGRYDDLTKFLLRVAKLNGRPVTAEFRSHLPVFLRKVDKEDHTKTHSILDLFKTPNMRKKTLILVFLNICNKGVSLGLNYYAPLLSSTPHWDSFLNAIVELPPYFFAKTAFNRLGRRLSLFLGLSIGGMACLTTYAIPAHLTGPFNVILMLSLIAKFCITFTYLGGKLFEDEQFPTVVRGEGHSVVSVLSSSISCGVPFIVDLGHAFRILPLLVFGSLCLLAALSVFFLPETAHQRLPQTLEDGEQFGKNLPWREMFRLLPRRLPPPFRANVPVGHGPTANGSAAAPHEMEKLNPTELTDGMLPNGPALKTSMA</sequence>
<evidence type="ECO:0000256" key="3">
    <source>
        <dbReference type="ARBA" id="ARBA00022989"/>
    </source>
</evidence>
<dbReference type="GO" id="GO:0016020">
    <property type="term" value="C:membrane"/>
    <property type="evidence" value="ECO:0007669"/>
    <property type="project" value="UniProtKB-SubCell"/>
</dbReference>
<dbReference type="InterPro" id="IPR036259">
    <property type="entry name" value="MFS_trans_sf"/>
</dbReference>
<proteinExistence type="predicted"/>